<dbReference type="AlphaFoldDB" id="A0A2S5BG70"/>
<dbReference type="SUPFAM" id="SSF47807">
    <property type="entry name" value="5' to 3' exonuclease, C-terminal subdomain"/>
    <property type="match status" value="1"/>
</dbReference>
<dbReference type="GO" id="GO:0046872">
    <property type="term" value="F:metal ion binding"/>
    <property type="evidence" value="ECO:0007669"/>
    <property type="project" value="UniProtKB-KW"/>
</dbReference>
<feature type="domain" description="XPG-I" evidence="8">
    <location>
        <begin position="693"/>
        <end position="768"/>
    </location>
</feature>
<keyword evidence="3" id="KW-0479">Metal-binding</keyword>
<dbReference type="SMART" id="SM00485">
    <property type="entry name" value="XPGN"/>
    <property type="match status" value="1"/>
</dbReference>
<gene>
    <name evidence="10" type="ORF">BMF94_1174</name>
</gene>
<evidence type="ECO:0000259" key="8">
    <source>
        <dbReference type="SMART" id="SM00484"/>
    </source>
</evidence>
<evidence type="ECO:0000256" key="4">
    <source>
        <dbReference type="ARBA" id="ARBA00022759"/>
    </source>
</evidence>
<evidence type="ECO:0000313" key="11">
    <source>
        <dbReference type="Proteomes" id="UP000237144"/>
    </source>
</evidence>
<evidence type="ECO:0000259" key="9">
    <source>
        <dbReference type="SMART" id="SM00485"/>
    </source>
</evidence>
<feature type="compositionally biased region" description="Low complexity" evidence="7">
    <location>
        <begin position="342"/>
        <end position="352"/>
    </location>
</feature>
<dbReference type="GO" id="GO:0003677">
    <property type="term" value="F:DNA binding"/>
    <property type="evidence" value="ECO:0007669"/>
    <property type="project" value="InterPro"/>
</dbReference>
<feature type="region of interest" description="Disordered" evidence="7">
    <location>
        <begin position="619"/>
        <end position="654"/>
    </location>
</feature>
<keyword evidence="4" id="KW-0255">Endonuclease</keyword>
<dbReference type="InterPro" id="IPR006086">
    <property type="entry name" value="XPG-I_dom"/>
</dbReference>
<dbReference type="Gene3D" id="3.40.50.1010">
    <property type="entry name" value="5'-nuclease"/>
    <property type="match status" value="2"/>
</dbReference>
<dbReference type="InterPro" id="IPR036279">
    <property type="entry name" value="5-3_exonuclease_C_sf"/>
</dbReference>
<dbReference type="SMART" id="SM00484">
    <property type="entry name" value="XPGI"/>
    <property type="match status" value="1"/>
</dbReference>
<dbReference type="PRINTS" id="PR00853">
    <property type="entry name" value="XPGRADSUPER"/>
</dbReference>
<feature type="compositionally biased region" description="Low complexity" evidence="7">
    <location>
        <begin position="242"/>
        <end position="257"/>
    </location>
</feature>
<keyword evidence="5" id="KW-0378">Hydrolase</keyword>
<dbReference type="InterPro" id="IPR006085">
    <property type="entry name" value="XPG_DNA_repair_N"/>
</dbReference>
<dbReference type="PANTHER" id="PTHR11081:SF9">
    <property type="entry name" value="FLAP ENDONUCLEASE 1"/>
    <property type="match status" value="1"/>
</dbReference>
<dbReference type="InterPro" id="IPR008918">
    <property type="entry name" value="HhH2"/>
</dbReference>
<dbReference type="Gene3D" id="1.10.150.20">
    <property type="entry name" value="5' to 3' exonuclease, C-terminal subdomain"/>
    <property type="match status" value="1"/>
</dbReference>
<dbReference type="Pfam" id="PF00752">
    <property type="entry name" value="XPG_N"/>
    <property type="match status" value="1"/>
</dbReference>
<dbReference type="GO" id="GO:0006281">
    <property type="term" value="P:DNA repair"/>
    <property type="evidence" value="ECO:0007669"/>
    <property type="project" value="UniProtKB-ARBA"/>
</dbReference>
<dbReference type="Proteomes" id="UP000237144">
    <property type="component" value="Unassembled WGS sequence"/>
</dbReference>
<sequence length="993" mass="105876">MGVRDLTAVAKRYAPDSITTYSSIRDFRGKRFAIDANLLTTKFHFANAYALDPRDVGPSSQSGSNDSEAALAADELYGYRHARAWYYFIRRLQANRIEPIVVFDGATRLDAKARENERRRRAREVQRLRSEAERVRGERLREIRRVLSGIDESDRGEFVAAFRGAARAILDERQREKHSEMADEAARASAASGDVAERIGAVERELAEMEARRRSAVAIGSSQDTVQSHLDLPSPEPPPDPLLASTPPSISTTTAESRCGDEAALRDSAAPPATMTILSTPNASVAVDQTDADRDAVTTSPATDSELAPTCEVPEPGPRPANASEYPETSTAATEDQDAAAPTTSPTGSGPSPDGPTGGRTSKPDSSSDDRTVANVVQPINVSIASSTESVVRPPSWVEPGERQAQGETAAQPPSSAWSPPSLPRSSALAPSALEPPRFETSDGEANAARDAVVESAASHLEAERASPELSVASPLHLDSISSAPGATVPLLGTDVEPVSPPDQPCEPATSSASVLPIDVAESTSVSSDANSETALPSEGPARAHPRAGEELAEPAQPVDELVSLYKAHLGDATNPVYSRNQVDVFRREAHFFSSLVLSGPAAVSIAAASLAQEVLRVTDQQDGEKAPAPPTPTSSDTASAVRATAASSEDVPTYQDDLHPLIERSRELQQSHDQRSRGISPMAFSEVRTLIQSLGIPWLQPTSEHPHEAEGVCAALQRQGLVDYVVSEDTDVVVYGAPVLRNITLADQPKVPMNIFDPVKLRDGLGLSSEEFVDFALLLGTDFTERIKGFGPVAALKAMRQHRSLEAVLAAEAPRLRLEQTFIDAYLETAQVARGIFLEPPALPLAPTVTANPTFGSIACAGADTSSSNEVFLGSLSSSDPSRFLPILLAKYRVRDASAPGSDESRFDPDDLDDIGPSEMLDDDDEVDWDDLLHWADDSSTAPAGMLGDDAQVASALEAAIWEAGLGASDNNGRLTFDSTRQVEDDYQAQYL</sequence>
<evidence type="ECO:0000256" key="3">
    <source>
        <dbReference type="ARBA" id="ARBA00022723"/>
    </source>
</evidence>
<feature type="compositionally biased region" description="Polar residues" evidence="7">
    <location>
        <begin position="522"/>
        <end position="535"/>
    </location>
</feature>
<accession>A0A2S5BG70</accession>
<proteinExistence type="predicted"/>
<reference evidence="10 11" key="1">
    <citation type="journal article" date="2018" name="Front. Microbiol.">
        <title>Prospects for Fungal Bioremediation of Acidic Radioactive Waste Sites: Characterization and Genome Sequence of Rhodotorula taiwanensis MD1149.</title>
        <authorList>
            <person name="Tkavc R."/>
            <person name="Matrosova V.Y."/>
            <person name="Grichenko O.E."/>
            <person name="Gostincar C."/>
            <person name="Volpe R.P."/>
            <person name="Klimenkova P."/>
            <person name="Gaidamakova E.K."/>
            <person name="Zhou C.E."/>
            <person name="Stewart B.J."/>
            <person name="Lyman M.G."/>
            <person name="Malfatti S.A."/>
            <person name="Rubinfeld B."/>
            <person name="Courtot M."/>
            <person name="Singh J."/>
            <person name="Dalgard C.L."/>
            <person name="Hamilton T."/>
            <person name="Frey K.G."/>
            <person name="Gunde-Cimerman N."/>
            <person name="Dugan L."/>
            <person name="Daly M.J."/>
        </authorList>
    </citation>
    <scope>NUCLEOTIDE SEQUENCE [LARGE SCALE GENOMIC DNA]</scope>
    <source>
        <strain evidence="10 11">MD1149</strain>
    </source>
</reference>
<feature type="compositionally biased region" description="Low complexity" evidence="7">
    <location>
        <begin position="410"/>
        <end position="436"/>
    </location>
</feature>
<evidence type="ECO:0000256" key="7">
    <source>
        <dbReference type="SAM" id="MobiDB-lite"/>
    </source>
</evidence>
<dbReference type="OrthoDB" id="31113at2759"/>
<dbReference type="SMART" id="SM00279">
    <property type="entry name" value="HhH2"/>
    <property type="match status" value="1"/>
</dbReference>
<dbReference type="SUPFAM" id="SSF88723">
    <property type="entry name" value="PIN domain-like"/>
    <property type="match status" value="1"/>
</dbReference>
<dbReference type="PANTHER" id="PTHR11081">
    <property type="entry name" value="FLAP ENDONUCLEASE FAMILY MEMBER"/>
    <property type="match status" value="1"/>
</dbReference>
<evidence type="ECO:0000256" key="2">
    <source>
        <dbReference type="ARBA" id="ARBA00022722"/>
    </source>
</evidence>
<feature type="compositionally biased region" description="Basic and acidic residues" evidence="7">
    <location>
        <begin position="362"/>
        <end position="372"/>
    </location>
</feature>
<dbReference type="GO" id="GO:0017108">
    <property type="term" value="F:5'-flap endonuclease activity"/>
    <property type="evidence" value="ECO:0007669"/>
    <property type="project" value="TreeGrafter"/>
</dbReference>
<dbReference type="STRING" id="741276.A0A2S5BG70"/>
<evidence type="ECO:0000313" key="10">
    <source>
        <dbReference type="EMBL" id="POY75764.1"/>
    </source>
</evidence>
<dbReference type="Pfam" id="PF00867">
    <property type="entry name" value="XPG_I"/>
    <property type="match status" value="1"/>
</dbReference>
<comment type="cofactor">
    <cofactor evidence="1">
        <name>Mg(2+)</name>
        <dbReference type="ChEBI" id="CHEBI:18420"/>
    </cofactor>
</comment>
<organism evidence="10 11">
    <name type="scientific">Rhodotorula taiwanensis</name>
    <dbReference type="NCBI Taxonomy" id="741276"/>
    <lineage>
        <taxon>Eukaryota</taxon>
        <taxon>Fungi</taxon>
        <taxon>Dikarya</taxon>
        <taxon>Basidiomycota</taxon>
        <taxon>Pucciniomycotina</taxon>
        <taxon>Microbotryomycetes</taxon>
        <taxon>Sporidiobolales</taxon>
        <taxon>Sporidiobolaceae</taxon>
        <taxon>Rhodotorula</taxon>
    </lineage>
</organism>
<keyword evidence="6" id="KW-0460">Magnesium</keyword>
<keyword evidence="11" id="KW-1185">Reference proteome</keyword>
<evidence type="ECO:0000256" key="6">
    <source>
        <dbReference type="ARBA" id="ARBA00022842"/>
    </source>
</evidence>
<evidence type="ECO:0000256" key="1">
    <source>
        <dbReference type="ARBA" id="ARBA00001946"/>
    </source>
</evidence>
<feature type="domain" description="XPG N-terminal" evidence="9">
    <location>
        <begin position="1"/>
        <end position="126"/>
    </location>
</feature>
<evidence type="ECO:0000256" key="5">
    <source>
        <dbReference type="ARBA" id="ARBA00022801"/>
    </source>
</evidence>
<feature type="compositionally biased region" description="Low complexity" evidence="7">
    <location>
        <begin position="634"/>
        <end position="649"/>
    </location>
</feature>
<dbReference type="InterPro" id="IPR006084">
    <property type="entry name" value="XPG/Rad2"/>
</dbReference>
<dbReference type="CDD" id="cd09897">
    <property type="entry name" value="H3TH_FEN1-XPG-like"/>
    <property type="match status" value="1"/>
</dbReference>
<keyword evidence="2" id="KW-0540">Nuclease</keyword>
<feature type="region of interest" description="Disordered" evidence="7">
    <location>
        <begin position="492"/>
        <end position="555"/>
    </location>
</feature>
<name>A0A2S5BG70_9BASI</name>
<protein>
    <recommendedName>
        <fullName evidence="12">XPG-I domain-containing protein</fullName>
    </recommendedName>
</protein>
<dbReference type="InterPro" id="IPR029060">
    <property type="entry name" value="PIN-like_dom_sf"/>
</dbReference>
<feature type="region of interest" description="Disordered" evidence="7">
    <location>
        <begin position="215"/>
        <end position="470"/>
    </location>
</feature>
<feature type="compositionally biased region" description="Polar residues" evidence="7">
    <location>
        <begin position="378"/>
        <end position="390"/>
    </location>
</feature>
<dbReference type="EMBL" id="PJQD01000012">
    <property type="protein sequence ID" value="POY75764.1"/>
    <property type="molecule type" value="Genomic_DNA"/>
</dbReference>
<evidence type="ECO:0008006" key="12">
    <source>
        <dbReference type="Google" id="ProtNLM"/>
    </source>
</evidence>
<comment type="caution">
    <text evidence="10">The sequence shown here is derived from an EMBL/GenBank/DDBJ whole genome shotgun (WGS) entry which is preliminary data.</text>
</comment>